<reference evidence="3 4" key="1">
    <citation type="submission" date="2015-12" db="EMBL/GenBank/DDBJ databases">
        <title>Dictyostelia acquired genes for synthesis and detection of signals that induce cell-type specialization by lateral gene transfer from prokaryotes.</title>
        <authorList>
            <person name="Gloeckner G."/>
            <person name="Schaap P."/>
        </authorList>
    </citation>
    <scope>NUCLEOTIDE SEQUENCE [LARGE SCALE GENOMIC DNA]</scope>
    <source>
        <strain evidence="3 4">TK</strain>
    </source>
</reference>
<feature type="compositionally biased region" description="Low complexity" evidence="1">
    <location>
        <begin position="494"/>
        <end position="523"/>
    </location>
</feature>
<dbReference type="Pfam" id="PF18731">
    <property type="entry name" value="HEPN_Swt1"/>
    <property type="match status" value="1"/>
</dbReference>
<keyword evidence="4" id="KW-1185">Reference proteome</keyword>
<evidence type="ECO:0000259" key="2">
    <source>
        <dbReference type="Pfam" id="PF18731"/>
    </source>
</evidence>
<organism evidence="3 4">
    <name type="scientific">Tieghemostelium lacteum</name>
    <name type="common">Slime mold</name>
    <name type="synonym">Dictyostelium lacteum</name>
    <dbReference type="NCBI Taxonomy" id="361077"/>
    <lineage>
        <taxon>Eukaryota</taxon>
        <taxon>Amoebozoa</taxon>
        <taxon>Evosea</taxon>
        <taxon>Eumycetozoa</taxon>
        <taxon>Dictyostelia</taxon>
        <taxon>Dictyosteliales</taxon>
        <taxon>Raperosteliaceae</taxon>
        <taxon>Tieghemostelium</taxon>
    </lineage>
</organism>
<evidence type="ECO:0000313" key="3">
    <source>
        <dbReference type="EMBL" id="KYQ89276.1"/>
    </source>
</evidence>
<sequence length="579" mass="65904">MITEDNFSEWGIDYSFNLIGKGLNTLRDYLIDRYKGIINTKLILLGAPNNLIQEAKTHDIVHRNRFDSSSKRNDDIDFNSWDVTKVLLFLNKPLIFQSLSVNKDLKTSTEHSFKNLIHDIIKVRNDWAHQQPISMDDVYKFLDNIERVYSFLGSPERETSINSLKYTYLIFTLSRKCDLSFNKSSSPIEIFQLLSNKLNSNNNNNNNNIINKTNNSIKFKSPIKPSPVKNVLLEQNQFLATNTNHHIINTLGSINLNDEVVEIIENDTVPNQQKSRGYFDPNPLKIPNSSKRTYDVSNSDQQIVDFKSHSTTTSTNKQQIDETEPLVTKKKRESNIESTSSIFSHPIPKRMPNLPNPVEMRKLNADTISLSISQNNNNILMDHSKSWSDTIKMAICTTKPVGSAQNPIELDDSPLYPQSMPIISPTWSINNNTANKNIFNTSSSNSTNSNLNTSSNNSINTNVNSSTRDFPPLKSFNLGSNNRHKNKQSKNKRQQNNQQPQPQLQPQPQTQAQPQLHQHQPSSIPIPSFQTPVQLTNTFNKKTQNNKVNNSNKNTHNNTREHKSKGSDKTEISDFNLLS</sequence>
<feature type="compositionally biased region" description="Polar residues" evidence="1">
    <location>
        <begin position="309"/>
        <end position="318"/>
    </location>
</feature>
<dbReference type="OrthoDB" id="21574at2759"/>
<evidence type="ECO:0000256" key="1">
    <source>
        <dbReference type="SAM" id="MobiDB-lite"/>
    </source>
</evidence>
<feature type="compositionally biased region" description="Basic and acidic residues" evidence="1">
    <location>
        <begin position="558"/>
        <end position="572"/>
    </location>
</feature>
<dbReference type="Proteomes" id="UP000076078">
    <property type="component" value="Unassembled WGS sequence"/>
</dbReference>
<protein>
    <recommendedName>
        <fullName evidence="2">Swt1-like HEPN domain-containing protein</fullName>
    </recommendedName>
</protein>
<feature type="region of interest" description="Disordered" evidence="1">
    <location>
        <begin position="309"/>
        <end position="352"/>
    </location>
</feature>
<feature type="compositionally biased region" description="Basic residues" evidence="1">
    <location>
        <begin position="482"/>
        <end position="493"/>
    </location>
</feature>
<feature type="compositionally biased region" description="Polar residues" evidence="1">
    <location>
        <begin position="287"/>
        <end position="296"/>
    </location>
</feature>
<evidence type="ECO:0000313" key="4">
    <source>
        <dbReference type="Proteomes" id="UP000076078"/>
    </source>
</evidence>
<dbReference type="InterPro" id="IPR041650">
    <property type="entry name" value="HEPN_Swt1"/>
</dbReference>
<comment type="caution">
    <text evidence="3">The sequence shown here is derived from an EMBL/GenBank/DDBJ whole genome shotgun (WGS) entry which is preliminary data.</text>
</comment>
<dbReference type="AlphaFoldDB" id="A0A151Z5P2"/>
<gene>
    <name evidence="3" type="ORF">DLAC_09935</name>
</gene>
<dbReference type="OMA" id="WAHQQPI"/>
<proteinExistence type="predicted"/>
<feature type="region of interest" description="Disordered" evidence="1">
    <location>
        <begin position="440"/>
        <end position="579"/>
    </location>
</feature>
<feature type="region of interest" description="Disordered" evidence="1">
    <location>
        <begin position="272"/>
        <end position="296"/>
    </location>
</feature>
<dbReference type="EMBL" id="LODT01000041">
    <property type="protein sequence ID" value="KYQ89276.1"/>
    <property type="molecule type" value="Genomic_DNA"/>
</dbReference>
<dbReference type="InParanoid" id="A0A151Z5P2"/>
<feature type="domain" description="Swt1-like HEPN" evidence="2">
    <location>
        <begin position="68"/>
        <end position="150"/>
    </location>
</feature>
<name>A0A151Z5P2_TIELA</name>
<feature type="compositionally biased region" description="Low complexity" evidence="1">
    <location>
        <begin position="536"/>
        <end position="557"/>
    </location>
</feature>
<feature type="compositionally biased region" description="Low complexity" evidence="1">
    <location>
        <begin position="440"/>
        <end position="467"/>
    </location>
</feature>
<accession>A0A151Z5P2</accession>